<comment type="similarity">
    <text evidence="2">Belongs to the non-repetitive/WGA-negative nucleoporin family.</text>
</comment>
<dbReference type="EMBL" id="JANIEX010000139">
    <property type="protein sequence ID" value="KAJ3572519.1"/>
    <property type="molecule type" value="Genomic_DNA"/>
</dbReference>
<dbReference type="InterPro" id="IPR042538">
    <property type="entry name" value="Nucleoporin_Nup155_C_3"/>
</dbReference>
<dbReference type="InterPro" id="IPR042533">
    <property type="entry name" value="Nucleoporin_Nup155_C_1"/>
</dbReference>
<dbReference type="Gene3D" id="2.130.10.10">
    <property type="entry name" value="YVTN repeat-like/Quinoprotein amine dehydrogenase"/>
    <property type="match status" value="1"/>
</dbReference>
<dbReference type="Proteomes" id="UP001213000">
    <property type="component" value="Unassembled WGS sequence"/>
</dbReference>
<evidence type="ECO:0008006" key="10">
    <source>
        <dbReference type="Google" id="ProtNLM"/>
    </source>
</evidence>
<evidence type="ECO:0000256" key="1">
    <source>
        <dbReference type="ARBA" id="ARBA00004123"/>
    </source>
</evidence>
<dbReference type="Gene3D" id="1.25.40.450">
    <property type="entry name" value="Nucleoporin, helical domain, N-terminal subdomain"/>
    <property type="match status" value="1"/>
</dbReference>
<feature type="domain" description="Nucleoporin Nup133/Nup155-like C-terminal" evidence="6">
    <location>
        <begin position="673"/>
        <end position="1332"/>
    </location>
</feature>
<evidence type="ECO:0000256" key="2">
    <source>
        <dbReference type="ARBA" id="ARBA00007373"/>
    </source>
</evidence>
<evidence type="ECO:0000259" key="6">
    <source>
        <dbReference type="Pfam" id="PF03177"/>
    </source>
</evidence>
<protein>
    <recommendedName>
        <fullName evidence="10">Nucleoporin</fullName>
    </recommendedName>
</protein>
<gene>
    <name evidence="8" type="ORF">NP233_g3026</name>
</gene>
<comment type="caution">
    <text evidence="8">The sequence shown here is derived from an EMBL/GenBank/DDBJ whole genome shotgun (WGS) entry which is preliminary data.</text>
</comment>
<proteinExistence type="inferred from homology"/>
<feature type="domain" description="Nucleoporin Nup133/Nup155-like N-terminal" evidence="7">
    <location>
        <begin position="91"/>
        <end position="568"/>
    </location>
</feature>
<evidence type="ECO:0000259" key="7">
    <source>
        <dbReference type="Pfam" id="PF08801"/>
    </source>
</evidence>
<dbReference type="GO" id="GO:0044611">
    <property type="term" value="C:nuclear pore inner ring"/>
    <property type="evidence" value="ECO:0007669"/>
    <property type="project" value="TreeGrafter"/>
</dbReference>
<dbReference type="SUPFAM" id="SSF50978">
    <property type="entry name" value="WD40 repeat-like"/>
    <property type="match status" value="1"/>
</dbReference>
<dbReference type="InterPro" id="IPR007187">
    <property type="entry name" value="Nucleoporin_Nup133/Nup155_C"/>
</dbReference>
<dbReference type="PANTHER" id="PTHR10350:SF6">
    <property type="entry name" value="NUCLEAR PORE COMPLEX PROTEIN NUP155"/>
    <property type="match status" value="1"/>
</dbReference>
<keyword evidence="3" id="KW-0813">Transport</keyword>
<feature type="region of interest" description="Disordered" evidence="5">
    <location>
        <begin position="469"/>
        <end position="506"/>
    </location>
</feature>
<dbReference type="InterPro" id="IPR042537">
    <property type="entry name" value="Nucleoporin_Nup155_C_2"/>
</dbReference>
<dbReference type="GO" id="GO:0006606">
    <property type="term" value="P:protein import into nucleus"/>
    <property type="evidence" value="ECO:0007669"/>
    <property type="project" value="TreeGrafter"/>
</dbReference>
<dbReference type="Pfam" id="PF03177">
    <property type="entry name" value="Nucleoporin_C"/>
    <property type="match status" value="1"/>
</dbReference>
<name>A0AAD5W136_9AGAR</name>
<organism evidence="8 9">
    <name type="scientific">Leucocoprinus birnbaumii</name>
    <dbReference type="NCBI Taxonomy" id="56174"/>
    <lineage>
        <taxon>Eukaryota</taxon>
        <taxon>Fungi</taxon>
        <taxon>Dikarya</taxon>
        <taxon>Basidiomycota</taxon>
        <taxon>Agaricomycotina</taxon>
        <taxon>Agaricomycetes</taxon>
        <taxon>Agaricomycetidae</taxon>
        <taxon>Agaricales</taxon>
        <taxon>Agaricineae</taxon>
        <taxon>Agaricaceae</taxon>
        <taxon>Leucocoprinus</taxon>
    </lineage>
</organism>
<dbReference type="GO" id="GO:0036228">
    <property type="term" value="P:protein localization to nuclear inner membrane"/>
    <property type="evidence" value="ECO:0007669"/>
    <property type="project" value="TreeGrafter"/>
</dbReference>
<dbReference type="Pfam" id="PF08801">
    <property type="entry name" value="Nucleoporin_N"/>
    <property type="match status" value="1"/>
</dbReference>
<dbReference type="InterPro" id="IPR004870">
    <property type="entry name" value="Nucleoporin_Nup155"/>
</dbReference>
<dbReference type="GO" id="GO:0017056">
    <property type="term" value="F:structural constituent of nuclear pore"/>
    <property type="evidence" value="ECO:0007669"/>
    <property type="project" value="InterPro"/>
</dbReference>
<evidence type="ECO:0000313" key="9">
    <source>
        <dbReference type="Proteomes" id="UP001213000"/>
    </source>
</evidence>
<dbReference type="InterPro" id="IPR015943">
    <property type="entry name" value="WD40/YVTN_repeat-like_dom_sf"/>
</dbReference>
<accession>A0AAD5W136</accession>
<dbReference type="Gene3D" id="1.25.40.440">
    <property type="entry name" value="Nucleoporin, helical domain, central subdomain"/>
    <property type="match status" value="1"/>
</dbReference>
<evidence type="ECO:0000256" key="3">
    <source>
        <dbReference type="ARBA" id="ARBA00022448"/>
    </source>
</evidence>
<dbReference type="PANTHER" id="PTHR10350">
    <property type="entry name" value="NUCLEAR PORE COMPLEX PROTEIN NUP155"/>
    <property type="match status" value="1"/>
</dbReference>
<dbReference type="InterPro" id="IPR036322">
    <property type="entry name" value="WD40_repeat_dom_sf"/>
</dbReference>
<dbReference type="Gene3D" id="1.20.58.1780">
    <property type="match status" value="1"/>
</dbReference>
<keyword evidence="4" id="KW-0539">Nucleus</keyword>
<evidence type="ECO:0000256" key="4">
    <source>
        <dbReference type="ARBA" id="ARBA00023242"/>
    </source>
</evidence>
<reference evidence="8" key="1">
    <citation type="submission" date="2022-07" db="EMBL/GenBank/DDBJ databases">
        <title>Genome Sequence of Leucocoprinus birnbaumii.</title>
        <authorList>
            <person name="Buettner E."/>
        </authorList>
    </citation>
    <scope>NUCLEOTIDE SEQUENCE</scope>
    <source>
        <strain evidence="8">VT141</strain>
    </source>
</reference>
<dbReference type="GO" id="GO:0006405">
    <property type="term" value="P:RNA export from nucleus"/>
    <property type="evidence" value="ECO:0007669"/>
    <property type="project" value="TreeGrafter"/>
</dbReference>
<dbReference type="InterPro" id="IPR014908">
    <property type="entry name" value="Nucleoporin_Nup133/Nup155_N"/>
</dbReference>
<evidence type="ECO:0000313" key="8">
    <source>
        <dbReference type="EMBL" id="KAJ3572519.1"/>
    </source>
</evidence>
<dbReference type="GO" id="GO:0000972">
    <property type="term" value="P:transcription-dependent tethering of RNA polymerase II gene DNA at nuclear periphery"/>
    <property type="evidence" value="ECO:0007669"/>
    <property type="project" value="TreeGrafter"/>
</dbReference>
<feature type="compositionally biased region" description="Low complexity" evidence="5">
    <location>
        <begin position="481"/>
        <end position="492"/>
    </location>
</feature>
<evidence type="ECO:0000256" key="5">
    <source>
        <dbReference type="SAM" id="MobiDB-lite"/>
    </source>
</evidence>
<dbReference type="Gene3D" id="1.20.120.1880">
    <property type="entry name" value="Nucleoporin, helical C-terminal domain"/>
    <property type="match status" value="1"/>
</dbReference>
<sequence>MASSSFATKFSGPTPAGRNYIAATKLPHPKPNPVDLPALQNASRVLYEQFVKDSQIIPDLGETLTASGGQASASYSIFPDDTRVPYQKRRFISIPEGLFQYYDSTKVTSHMGLMPELERAWISIDHKLFLWDYNDGQELSSFTEQPDVITSVTLVTPKPKLFVDEINHLLVICTPVSVLLLGVSVTSATGADNRPRKEIQFYATDIKVSTDIEMMSVAGAPDGRIFMAGAQDGCLYELHYQVAESWFDNRVQLINHSVSSVQSLLPRFASANNDDRIIIVVSDASRDCLYTLSEKNVISIYKPGKDKAVQHIQTISNIYKSAQDKAPGSPALTPQSFQIISLHVVEPQESRSGIQILAITTNGVRLYFGPAPTYGYSITPTTNTIRSLQLSHVRLPPSNLLHPDEQTRYRSTLPSYGQPQKPTRGFVVSNIENACYRDGLLVAAQQGDSDGTDYILCTSPDLTQIGAFGQLNAPQQGGPGQQQQQQQQSYGAFGSGGGYTGSSPSRPPLTEYASLLSIPGRTWALAGVPKEASTVAQNTPSPSVINELGWQFTEPPQQFMLLTNSGLSIIGKRRAIDYLRAVVEELQSGNSVQPIIEFRDSFGRDQTCAMLLALSAGNTFLDGSTALNGPVVHATPEVVAVAKQAFYDFGERPIWSERVTYGTADSQGSAYFSGRREGFILYFARLVRPAWKAKLTKIGPLGKQQLNVPERVLSMIQKNLFALKEFLGRNPHIFHTSPGDTAANQEAIKAEQLSIMQLTNLLARTIEGLSFVLLLNDYQIGELISHCDTETQKMIADLTFEDMITTQDGMTISRALVNVVIDQQIGQQISVDTVSEVLQRRCGSFCSTDDVMLYKARENIRKSVETKNPTERQKWLTESLRLFTKGSRILGFEKLRGIIGDYQQLNYAKGAILLPLICAHVFDPDNIGLEYWYAGSPANDPRQEQANLRSQCYDLVKDSLSVFEEKCGAKKQPQTTSGLDDPEAVRSHAYELCFASEDEMFHSTLYDWLIGRGLADDLLEMGPTYLEAHLKREPATVQKYQLLWQFYVKNKQSLRAAEVLGALADSNQFDLDLNARLEYLTLAVANAKSHPVSAGGHHETAIQFLTELEEKLDVAQVQLEIYNTLLPHVNDAPEVEQKVRALSKQLMTMTELYQGYAITFQLPELQLLCLFVSEHRDESVTKPIWNQIFDEILNEKLETAAAADAIQSKVVSLGQKFHPSSSFPIKHVAALLVRFMLAHKSELPHGWAPRILRQCRVSFTEIWEVLHEMYESQVPPFNDQANVQAISSDIAVFLNDWLEEALRPQSSIPKGEFPAGRIHSTVEVYLSELEPSRTETKKVYENIKRQTRLHF</sequence>
<comment type="subcellular location">
    <subcellularLocation>
        <location evidence="1">Nucleus</location>
    </subcellularLocation>
</comment>
<dbReference type="FunFam" id="1.25.40.440:FF:000001">
    <property type="entry name" value="Nuclear pore complex subunit"/>
    <property type="match status" value="1"/>
</dbReference>
<keyword evidence="9" id="KW-1185">Reference proteome</keyword>